<keyword evidence="6 11" id="KW-0863">Zinc-finger</keyword>
<evidence type="ECO:0000256" key="3">
    <source>
        <dbReference type="ARBA" id="ARBA00022692"/>
    </source>
</evidence>
<evidence type="ECO:0000256" key="4">
    <source>
        <dbReference type="ARBA" id="ARBA00022723"/>
    </source>
</evidence>
<keyword evidence="3" id="KW-0812">Transmembrane</keyword>
<evidence type="ECO:0000256" key="9">
    <source>
        <dbReference type="ARBA" id="ARBA00022989"/>
    </source>
</evidence>
<reference evidence="14" key="1">
    <citation type="submission" date="2023-08" db="EMBL/GenBank/DDBJ databases">
        <title>Chromosome-level Genome Assembly of mud carp (Cirrhinus molitorella).</title>
        <authorList>
            <person name="Liu H."/>
        </authorList>
    </citation>
    <scope>NUCLEOTIDE SEQUENCE</scope>
    <source>
        <strain evidence="14">Prfri</strain>
        <tissue evidence="14">Muscle</tissue>
    </source>
</reference>
<feature type="domain" description="RING-type" evidence="13">
    <location>
        <begin position="26"/>
        <end position="73"/>
    </location>
</feature>
<comment type="caution">
    <text evidence="14">The sequence shown here is derived from an EMBL/GenBank/DDBJ whole genome shotgun (WGS) entry which is preliminary data.</text>
</comment>
<proteinExistence type="inferred from homology"/>
<dbReference type="Gene3D" id="3.30.40.10">
    <property type="entry name" value="Zinc/RING finger domain, C3HC4 (zinc finger)"/>
    <property type="match status" value="1"/>
</dbReference>
<dbReference type="GO" id="GO:0008270">
    <property type="term" value="F:zinc ion binding"/>
    <property type="evidence" value="ECO:0007669"/>
    <property type="project" value="UniProtKB-KW"/>
</dbReference>
<keyword evidence="4" id="KW-0479">Metal-binding</keyword>
<evidence type="ECO:0000313" key="14">
    <source>
        <dbReference type="EMBL" id="KAK2910960.1"/>
    </source>
</evidence>
<comment type="similarity">
    <text evidence="2">Belongs to the ClpA/ClpB family. Torsin subfamily.</text>
</comment>
<dbReference type="PANTHER" id="PTHR10760:SF1">
    <property type="entry name" value="TORSIN-4A"/>
    <property type="match status" value="1"/>
</dbReference>
<feature type="region of interest" description="Disordered" evidence="12">
    <location>
        <begin position="163"/>
        <end position="198"/>
    </location>
</feature>
<evidence type="ECO:0000256" key="6">
    <source>
        <dbReference type="ARBA" id="ARBA00022771"/>
    </source>
</evidence>
<dbReference type="Pfam" id="PF21376">
    <property type="entry name" value="TOR1A_C"/>
    <property type="match status" value="1"/>
</dbReference>
<dbReference type="InterPro" id="IPR001841">
    <property type="entry name" value="Znf_RING"/>
</dbReference>
<keyword evidence="7" id="KW-0862">Zinc</keyword>
<dbReference type="InterPro" id="IPR027417">
    <property type="entry name" value="P-loop_NTPase"/>
</dbReference>
<evidence type="ECO:0000256" key="10">
    <source>
        <dbReference type="ARBA" id="ARBA00023136"/>
    </source>
</evidence>
<keyword evidence="8" id="KW-0067">ATP-binding</keyword>
<keyword evidence="9" id="KW-1133">Transmembrane helix</keyword>
<protein>
    <recommendedName>
        <fullName evidence="13">RING-type domain-containing protein</fullName>
    </recommendedName>
</protein>
<dbReference type="GO" id="GO:0005788">
    <property type="term" value="C:endoplasmic reticulum lumen"/>
    <property type="evidence" value="ECO:0007669"/>
    <property type="project" value="TreeGrafter"/>
</dbReference>
<dbReference type="Pfam" id="PF13445">
    <property type="entry name" value="zf-RING_UBOX"/>
    <property type="match status" value="1"/>
</dbReference>
<dbReference type="GO" id="GO:0016887">
    <property type="term" value="F:ATP hydrolysis activity"/>
    <property type="evidence" value="ECO:0007669"/>
    <property type="project" value="InterPro"/>
</dbReference>
<gene>
    <name evidence="14" type="ORF">Q8A67_003093</name>
</gene>
<dbReference type="CDD" id="cd16556">
    <property type="entry name" value="RING-HC_RNF183-like"/>
    <property type="match status" value="1"/>
</dbReference>
<dbReference type="InterPro" id="IPR013083">
    <property type="entry name" value="Znf_RING/FYVE/PHD"/>
</dbReference>
<dbReference type="InterPro" id="IPR027370">
    <property type="entry name" value="Znf-RING_euk"/>
</dbReference>
<dbReference type="InterPro" id="IPR049337">
    <property type="entry name" value="TOR1A_C"/>
</dbReference>
<evidence type="ECO:0000256" key="5">
    <source>
        <dbReference type="ARBA" id="ARBA00022741"/>
    </source>
</evidence>
<keyword evidence="5" id="KW-0547">Nucleotide-binding</keyword>
<dbReference type="Gene3D" id="3.40.50.300">
    <property type="entry name" value="P-loop containing nucleotide triphosphate hydrolases"/>
    <property type="match status" value="1"/>
</dbReference>
<organism evidence="14 15">
    <name type="scientific">Cirrhinus molitorella</name>
    <name type="common">mud carp</name>
    <dbReference type="NCBI Taxonomy" id="172907"/>
    <lineage>
        <taxon>Eukaryota</taxon>
        <taxon>Metazoa</taxon>
        <taxon>Chordata</taxon>
        <taxon>Craniata</taxon>
        <taxon>Vertebrata</taxon>
        <taxon>Euteleostomi</taxon>
        <taxon>Actinopterygii</taxon>
        <taxon>Neopterygii</taxon>
        <taxon>Teleostei</taxon>
        <taxon>Ostariophysi</taxon>
        <taxon>Cypriniformes</taxon>
        <taxon>Cyprinidae</taxon>
        <taxon>Labeoninae</taxon>
        <taxon>Labeonini</taxon>
        <taxon>Cirrhinus</taxon>
    </lineage>
</organism>
<dbReference type="GO" id="GO:0005524">
    <property type="term" value="F:ATP binding"/>
    <property type="evidence" value="ECO:0007669"/>
    <property type="project" value="UniProtKB-KW"/>
</dbReference>
<evidence type="ECO:0000256" key="11">
    <source>
        <dbReference type="PROSITE-ProRule" id="PRU00175"/>
    </source>
</evidence>
<dbReference type="SUPFAM" id="SSF57850">
    <property type="entry name" value="RING/U-box"/>
    <property type="match status" value="1"/>
</dbReference>
<dbReference type="PROSITE" id="PS00518">
    <property type="entry name" value="ZF_RING_1"/>
    <property type="match status" value="1"/>
</dbReference>
<name>A0AA88QA43_9TELE</name>
<evidence type="ECO:0000313" key="15">
    <source>
        <dbReference type="Proteomes" id="UP001187343"/>
    </source>
</evidence>
<dbReference type="PROSITE" id="PS50089">
    <property type="entry name" value="ZF_RING_2"/>
    <property type="match status" value="1"/>
</dbReference>
<dbReference type="AlphaFoldDB" id="A0AA88QA43"/>
<dbReference type="Proteomes" id="UP001187343">
    <property type="component" value="Unassembled WGS sequence"/>
</dbReference>
<evidence type="ECO:0000256" key="2">
    <source>
        <dbReference type="ARBA" id="ARBA00006235"/>
    </source>
</evidence>
<evidence type="ECO:0000256" key="7">
    <source>
        <dbReference type="ARBA" id="ARBA00022833"/>
    </source>
</evidence>
<dbReference type="PANTHER" id="PTHR10760">
    <property type="entry name" value="TORSIN"/>
    <property type="match status" value="1"/>
</dbReference>
<sequence length="549" mass="62353">MESDPNHLRDPYKPVDENLEPPDLECAICFCQFNNVFNTPKILQCKHTFCLECLARMNVKSTQPDTIQCPLCRAYTPLPDLGLPKLANDSTVLSYLPTAMQHVYSIRFNRNKGKLQVKRVPSSAPVLTQTVSQTLDVGNPAGSEGQHGRDRGYSFVVYSTSEEEERKAGNEKGGAQTQRWSDEIREKQQDSRRRKQAASCNFEADTRLIHASISDRFWAVNVSIWMLSLHPKSPQTRKSKRRKSRVLFPNDTLIFKPKKERSGANPFLLLFIVIVFIQVYNAIENLDDHVLKYDLEGLERSLHREVFGQQKALEELMDHLNDYLSTYAHQQPLALSLHGASGIGKSHLGRLLARHFRSVIDDKLVVHYLSKHQCPLQDAAKHCASKLAQRISEVVTRAEEEEQIPFFILDEVELMPPPLLDTLQVFLKSNQTNEFLNVVYVFLSTLGQREITAQVLQNASTAGAHKPLREALSLIHPIWTEPAVELIPLSLLEREHVIQCFLEEMTLEGFYPDLNHVERLADELAYHTAAGKQYAKTGCKQVVGKVNQL</sequence>
<evidence type="ECO:0000256" key="8">
    <source>
        <dbReference type="ARBA" id="ARBA00022840"/>
    </source>
</evidence>
<dbReference type="EMBL" id="JAUYZG010000003">
    <property type="protein sequence ID" value="KAK2910960.1"/>
    <property type="molecule type" value="Genomic_DNA"/>
</dbReference>
<evidence type="ECO:0000259" key="13">
    <source>
        <dbReference type="PROSITE" id="PS50089"/>
    </source>
</evidence>
<accession>A0AA88QA43</accession>
<dbReference type="InterPro" id="IPR017907">
    <property type="entry name" value="Znf_RING_CS"/>
</dbReference>
<dbReference type="GO" id="GO:0016020">
    <property type="term" value="C:membrane"/>
    <property type="evidence" value="ECO:0007669"/>
    <property type="project" value="UniProtKB-SubCell"/>
</dbReference>
<dbReference type="Pfam" id="PF06309">
    <property type="entry name" value="Torsin"/>
    <property type="match status" value="1"/>
</dbReference>
<dbReference type="SMART" id="SM00184">
    <property type="entry name" value="RING"/>
    <property type="match status" value="1"/>
</dbReference>
<evidence type="ECO:0000256" key="1">
    <source>
        <dbReference type="ARBA" id="ARBA00004167"/>
    </source>
</evidence>
<comment type="subcellular location">
    <subcellularLocation>
        <location evidence="1">Membrane</location>
        <topology evidence="1">Single-pass membrane protein</topology>
    </subcellularLocation>
</comment>
<feature type="compositionally biased region" description="Basic and acidic residues" evidence="12">
    <location>
        <begin position="180"/>
        <end position="191"/>
    </location>
</feature>
<keyword evidence="10" id="KW-0472">Membrane</keyword>
<dbReference type="InterPro" id="IPR010448">
    <property type="entry name" value="Torsin"/>
</dbReference>
<evidence type="ECO:0000256" key="12">
    <source>
        <dbReference type="SAM" id="MobiDB-lite"/>
    </source>
</evidence>
<dbReference type="SUPFAM" id="SSF52540">
    <property type="entry name" value="P-loop containing nucleoside triphosphate hydrolases"/>
    <property type="match status" value="1"/>
</dbReference>
<keyword evidence="15" id="KW-1185">Reference proteome</keyword>
<dbReference type="GO" id="GO:0005635">
    <property type="term" value="C:nuclear envelope"/>
    <property type="evidence" value="ECO:0007669"/>
    <property type="project" value="TreeGrafter"/>
</dbReference>